<keyword evidence="3" id="KW-1185">Reference proteome</keyword>
<proteinExistence type="predicted"/>
<gene>
    <name evidence="2" type="ORF">BVRB_020060</name>
</gene>
<feature type="non-terminal residue" evidence="2">
    <location>
        <position position="282"/>
    </location>
</feature>
<feature type="compositionally biased region" description="Polar residues" evidence="1">
    <location>
        <begin position="39"/>
        <end position="62"/>
    </location>
</feature>
<evidence type="ECO:0000313" key="3">
    <source>
        <dbReference type="Proteomes" id="UP000035740"/>
    </source>
</evidence>
<sequence>MNATISNGEDNRRPSTKLSNSTIDTGKSKSIPSDRRNTTNDINSFVPSSSRPGTSMSWSGRSPSMDLAEDVRRMSNDGMESVPAISIRDLGKDPRRMPNDMMGLISTTSEVNDPRNDIMGPVRGISNGDEDVDTGGVPVIGLDDILNDVLSPILSSTSLWAIPSYGTDQADMVYIPVDTGDLFQGDVIFDTDQDPSILQSLSASHDQIIPIIQQLPKEPQNSLPVGVASPEQLRLQGQMQRPILLGDDEYLPAGIASPEQLLLQQKQSYKFRPDDNLLPKDD</sequence>
<accession>A0A0J8B405</accession>
<dbReference type="EMBL" id="KQ092437">
    <property type="protein sequence ID" value="KMS94572.1"/>
    <property type="molecule type" value="Genomic_DNA"/>
</dbReference>
<feature type="compositionally biased region" description="Polar residues" evidence="1">
    <location>
        <begin position="16"/>
        <end position="31"/>
    </location>
</feature>
<evidence type="ECO:0000313" key="2">
    <source>
        <dbReference type="EMBL" id="KMS94572.1"/>
    </source>
</evidence>
<protein>
    <submittedName>
        <fullName evidence="2">Uncharacterized protein</fullName>
    </submittedName>
</protein>
<feature type="region of interest" description="Disordered" evidence="1">
    <location>
        <begin position="1"/>
        <end position="65"/>
    </location>
</feature>
<organism evidence="2 3">
    <name type="scientific">Beta vulgaris subsp. vulgaris</name>
    <name type="common">Beet</name>
    <dbReference type="NCBI Taxonomy" id="3555"/>
    <lineage>
        <taxon>Eukaryota</taxon>
        <taxon>Viridiplantae</taxon>
        <taxon>Streptophyta</taxon>
        <taxon>Embryophyta</taxon>
        <taxon>Tracheophyta</taxon>
        <taxon>Spermatophyta</taxon>
        <taxon>Magnoliopsida</taxon>
        <taxon>eudicotyledons</taxon>
        <taxon>Gunneridae</taxon>
        <taxon>Pentapetalae</taxon>
        <taxon>Caryophyllales</taxon>
        <taxon>Chenopodiaceae</taxon>
        <taxon>Betoideae</taxon>
        <taxon>Beta</taxon>
    </lineage>
</organism>
<dbReference type="Proteomes" id="UP000035740">
    <property type="component" value="Unassembled WGS sequence"/>
</dbReference>
<dbReference type="AlphaFoldDB" id="A0A0J8B405"/>
<dbReference type="Gramene" id="KMS94572">
    <property type="protein sequence ID" value="KMS94572"/>
    <property type="gene ID" value="BVRB_020060"/>
</dbReference>
<reference evidence="2 3" key="1">
    <citation type="journal article" date="2014" name="Nature">
        <title>The genome of the recently domesticated crop plant sugar beet (Beta vulgaris).</title>
        <authorList>
            <person name="Dohm J.C."/>
            <person name="Minoche A.E."/>
            <person name="Holtgrawe D."/>
            <person name="Capella-Gutierrez S."/>
            <person name="Zakrzewski F."/>
            <person name="Tafer H."/>
            <person name="Rupp O."/>
            <person name="Sorensen T.R."/>
            <person name="Stracke R."/>
            <person name="Reinhardt R."/>
            <person name="Goesmann A."/>
            <person name="Kraft T."/>
            <person name="Schulz B."/>
            <person name="Stadler P.F."/>
            <person name="Schmidt T."/>
            <person name="Gabaldon T."/>
            <person name="Lehrach H."/>
            <person name="Weisshaar B."/>
            <person name="Himmelbauer H."/>
        </authorList>
    </citation>
    <scope>NUCLEOTIDE SEQUENCE [LARGE SCALE GENOMIC DNA]</scope>
    <source>
        <tissue evidence="2">Taproot</tissue>
    </source>
</reference>
<name>A0A0J8B405_BETVV</name>
<evidence type="ECO:0000256" key="1">
    <source>
        <dbReference type="SAM" id="MobiDB-lite"/>
    </source>
</evidence>